<dbReference type="SUPFAM" id="SSF53955">
    <property type="entry name" value="Lysozyme-like"/>
    <property type="match status" value="1"/>
</dbReference>
<dbReference type="Gene3D" id="1.10.530.10">
    <property type="match status" value="1"/>
</dbReference>
<protein>
    <recommendedName>
        <fullName evidence="2">Transglycosylase SLT domain-containing protein</fullName>
    </recommendedName>
</protein>
<dbReference type="InterPro" id="IPR045795">
    <property type="entry name" value="SLT_4"/>
</dbReference>
<evidence type="ECO:0000313" key="8">
    <source>
        <dbReference type="Proteomes" id="UP000576087"/>
    </source>
</evidence>
<evidence type="ECO:0000313" key="4">
    <source>
        <dbReference type="EMBL" id="MBB4410729.1"/>
    </source>
</evidence>
<dbReference type="InterPro" id="IPR023346">
    <property type="entry name" value="Lysozyme-like_dom_sf"/>
</dbReference>
<dbReference type="AlphaFoldDB" id="A0A7W6TC27"/>
<keyword evidence="1" id="KW-0732">Signal</keyword>
<organism evidence="4 7">
    <name type="scientific">Aliirhizobium cellulosilyticum</name>
    <dbReference type="NCBI Taxonomy" id="393664"/>
    <lineage>
        <taxon>Bacteria</taxon>
        <taxon>Pseudomonadati</taxon>
        <taxon>Pseudomonadota</taxon>
        <taxon>Alphaproteobacteria</taxon>
        <taxon>Hyphomicrobiales</taxon>
        <taxon>Rhizobiaceae</taxon>
        <taxon>Aliirhizobium</taxon>
    </lineage>
</organism>
<dbReference type="CDD" id="cd00442">
    <property type="entry name" value="Lyz-like"/>
    <property type="match status" value="1"/>
</dbReference>
<dbReference type="EMBL" id="JACIGW010000001">
    <property type="protein sequence ID" value="MBB4346877.1"/>
    <property type="molecule type" value="Genomic_DNA"/>
</dbReference>
<evidence type="ECO:0000256" key="1">
    <source>
        <dbReference type="SAM" id="SignalP"/>
    </source>
</evidence>
<keyword evidence="7" id="KW-1185">Reference proteome</keyword>
<evidence type="ECO:0000259" key="2">
    <source>
        <dbReference type="Pfam" id="PF19489"/>
    </source>
</evidence>
<dbReference type="EMBL" id="JACIHM010000001">
    <property type="protein sequence ID" value="MBB4445417.1"/>
    <property type="molecule type" value="Genomic_DNA"/>
</dbReference>
<dbReference type="EMBL" id="JACIGY010000001">
    <property type="protein sequence ID" value="MBB4410729.1"/>
    <property type="molecule type" value="Genomic_DNA"/>
</dbReference>
<reference evidence="6 7" key="1">
    <citation type="submission" date="2020-08" db="EMBL/GenBank/DDBJ databases">
        <title>Genomic Encyclopedia of Type Strains, Phase IV (KMG-V): Genome sequencing to study the core and pangenomes of soil and plant-associated prokaryotes.</title>
        <authorList>
            <person name="Whitman W."/>
        </authorList>
    </citation>
    <scope>NUCLEOTIDE SEQUENCE [LARGE SCALE GENOMIC DNA]</scope>
    <source>
        <strain evidence="4 7">SEMIA 444</strain>
        <strain evidence="3 6">SEMIA 448</strain>
        <strain evidence="5 8">SEMIA 452</strain>
    </source>
</reference>
<dbReference type="PROSITE" id="PS51257">
    <property type="entry name" value="PROKAR_LIPOPROTEIN"/>
    <property type="match status" value="1"/>
</dbReference>
<name>A0A7W6TC27_9HYPH</name>
<accession>A0A7W6TC27</accession>
<dbReference type="Proteomes" id="UP000576087">
    <property type="component" value="Unassembled WGS sequence"/>
</dbReference>
<gene>
    <name evidence="4" type="ORF">GGE31_001200</name>
    <name evidence="3" type="ORF">GGE33_000585</name>
    <name evidence="5" type="ORF">GGE35_001199</name>
</gene>
<evidence type="ECO:0000313" key="7">
    <source>
        <dbReference type="Proteomes" id="UP000524535"/>
    </source>
</evidence>
<dbReference type="Pfam" id="PF19489">
    <property type="entry name" value="SLT_4"/>
    <property type="match status" value="1"/>
</dbReference>
<sequence length="195" mass="21673">MTRVSAMRIAFFIALLTLAGCASAPSRISNACAIFEQRDGFFNNWERQARAAEREYGVPVPILMATIYVESSFRANARPPRKWFLGFIPGKRASSAYGYAQALDGTWATYQRATGRWAARRNDFGDAIRFVAWYHNQTAARNGVARNDAYNLYLAYYAGHAGYDRGNFSGSLRQTAQKSAGMAARYAAQLKGCGY</sequence>
<proteinExistence type="predicted"/>
<evidence type="ECO:0000313" key="5">
    <source>
        <dbReference type="EMBL" id="MBB4445417.1"/>
    </source>
</evidence>
<feature type="domain" description="Transglycosylase SLT" evidence="2">
    <location>
        <begin position="11"/>
        <end position="193"/>
    </location>
</feature>
<feature type="chain" id="PRO_5036404974" description="Transglycosylase SLT domain-containing protein" evidence="1">
    <location>
        <begin position="25"/>
        <end position="195"/>
    </location>
</feature>
<evidence type="ECO:0000313" key="6">
    <source>
        <dbReference type="Proteomes" id="UP000520770"/>
    </source>
</evidence>
<dbReference type="Proteomes" id="UP000520770">
    <property type="component" value="Unassembled WGS sequence"/>
</dbReference>
<evidence type="ECO:0000313" key="3">
    <source>
        <dbReference type="EMBL" id="MBB4346877.1"/>
    </source>
</evidence>
<feature type="signal peptide" evidence="1">
    <location>
        <begin position="1"/>
        <end position="24"/>
    </location>
</feature>
<comment type="caution">
    <text evidence="4">The sequence shown here is derived from an EMBL/GenBank/DDBJ whole genome shotgun (WGS) entry which is preliminary data.</text>
</comment>
<dbReference type="Proteomes" id="UP000524535">
    <property type="component" value="Unassembled WGS sequence"/>
</dbReference>